<keyword evidence="4" id="KW-0410">Iron transport</keyword>
<keyword evidence="5" id="KW-0408">Iron</keyword>
<feature type="domain" description="AAA+ ATPase" evidence="8">
    <location>
        <begin position="49"/>
        <end position="224"/>
    </location>
</feature>
<evidence type="ECO:0000256" key="2">
    <source>
        <dbReference type="ARBA" id="ARBA00022448"/>
    </source>
</evidence>
<dbReference type="GO" id="GO:0006302">
    <property type="term" value="P:double-strand break repair"/>
    <property type="evidence" value="ECO:0007669"/>
    <property type="project" value="InterPro"/>
</dbReference>
<evidence type="ECO:0000256" key="7">
    <source>
        <dbReference type="ARBA" id="ARBA00023136"/>
    </source>
</evidence>
<dbReference type="InterPro" id="IPR051535">
    <property type="entry name" value="Siderophore_ABC-ATPase"/>
</dbReference>
<evidence type="ECO:0000256" key="1">
    <source>
        <dbReference type="ARBA" id="ARBA00004202"/>
    </source>
</evidence>
<dbReference type="PANTHER" id="PTHR42771:SF2">
    <property type="entry name" value="IRON(3+)-HYDROXAMATE IMPORT ATP-BINDING PROTEIN FHUC"/>
    <property type="match status" value="1"/>
</dbReference>
<proteinExistence type="predicted"/>
<keyword evidence="3" id="KW-1003">Cell membrane</keyword>
<evidence type="ECO:0000256" key="5">
    <source>
        <dbReference type="ARBA" id="ARBA00023004"/>
    </source>
</evidence>
<dbReference type="GO" id="GO:0005886">
    <property type="term" value="C:plasma membrane"/>
    <property type="evidence" value="ECO:0007669"/>
    <property type="project" value="UniProtKB-SubCell"/>
</dbReference>
<sequence>MALRQRYNERMISSQYISRITLQREKVESFDVYPFALPAVRSLDTLELHPKVTFFVGENGSGKSTLLEAIAVSMGFNAEGGTKNFRFDTRSSHSTLDEYLRVAKGFKKPKDGFFLRAESFFNVATEIENLDAEGGFGPPVIGSYGGQSLHERSHGEAFLALLMNRFGGKGLYLLDEPESALSPQRQLAALARIHDLANDDSQFVIATHSPILMAYPDAWIYQFTADGVARVDYDDTEHVQVMRAFMANPGRMIRTLLDDETGIR</sequence>
<dbReference type="GO" id="GO:0006826">
    <property type="term" value="P:iron ion transport"/>
    <property type="evidence" value="ECO:0007669"/>
    <property type="project" value="UniProtKB-KW"/>
</dbReference>
<dbReference type="EMBL" id="NBTZ01000132">
    <property type="protein sequence ID" value="OTP68414.1"/>
    <property type="molecule type" value="Genomic_DNA"/>
</dbReference>
<dbReference type="InterPro" id="IPR003959">
    <property type="entry name" value="ATPase_AAA_core"/>
</dbReference>
<reference evidence="9 10" key="1">
    <citation type="submission" date="2017-03" db="EMBL/GenBank/DDBJ databases">
        <title>Genome analysis of strain PAMC 26577.</title>
        <authorList>
            <person name="Oh H.-M."/>
            <person name="Yang J.-A."/>
        </authorList>
    </citation>
    <scope>NUCLEOTIDE SEQUENCE [LARGE SCALE GENOMIC DNA]</scope>
    <source>
        <strain evidence="9 10">PAMC 26577</strain>
    </source>
</reference>
<dbReference type="Gene3D" id="3.40.50.300">
    <property type="entry name" value="P-loop containing nucleotide triphosphate hydrolases"/>
    <property type="match status" value="2"/>
</dbReference>
<dbReference type="AlphaFoldDB" id="A0A242MAU1"/>
<organism evidence="9 10">
    <name type="scientific">Caballeronia sordidicola</name>
    <name type="common">Burkholderia sordidicola</name>
    <dbReference type="NCBI Taxonomy" id="196367"/>
    <lineage>
        <taxon>Bacteria</taxon>
        <taxon>Pseudomonadati</taxon>
        <taxon>Pseudomonadota</taxon>
        <taxon>Betaproteobacteria</taxon>
        <taxon>Burkholderiales</taxon>
        <taxon>Burkholderiaceae</taxon>
        <taxon>Caballeronia</taxon>
    </lineage>
</organism>
<evidence type="ECO:0000256" key="3">
    <source>
        <dbReference type="ARBA" id="ARBA00022475"/>
    </source>
</evidence>
<keyword evidence="7" id="KW-0472">Membrane</keyword>
<dbReference type="InterPro" id="IPR027417">
    <property type="entry name" value="P-loop_NTPase"/>
</dbReference>
<dbReference type="Proteomes" id="UP000195221">
    <property type="component" value="Unassembled WGS sequence"/>
</dbReference>
<dbReference type="SMART" id="SM00382">
    <property type="entry name" value="AAA"/>
    <property type="match status" value="1"/>
</dbReference>
<gene>
    <name evidence="9" type="ORF">PAMC26577_33910</name>
</gene>
<dbReference type="InterPro" id="IPR038729">
    <property type="entry name" value="Rad50/SbcC_AAA"/>
</dbReference>
<comment type="caution">
    <text evidence="9">The sequence shown here is derived from an EMBL/GenBank/DDBJ whole genome shotgun (WGS) entry which is preliminary data.</text>
</comment>
<dbReference type="GO" id="GO:0016887">
    <property type="term" value="F:ATP hydrolysis activity"/>
    <property type="evidence" value="ECO:0007669"/>
    <property type="project" value="InterPro"/>
</dbReference>
<keyword evidence="2" id="KW-0813">Transport</keyword>
<comment type="subcellular location">
    <subcellularLocation>
        <location evidence="1">Cell membrane</location>
        <topology evidence="1">Peripheral membrane protein</topology>
    </subcellularLocation>
</comment>
<evidence type="ECO:0000256" key="6">
    <source>
        <dbReference type="ARBA" id="ARBA00023065"/>
    </source>
</evidence>
<dbReference type="Pfam" id="PF13304">
    <property type="entry name" value="AAA_21"/>
    <property type="match status" value="1"/>
</dbReference>
<keyword evidence="6" id="KW-0406">Ion transport</keyword>
<keyword evidence="9" id="KW-0067">ATP-binding</keyword>
<keyword evidence="9" id="KW-0547">Nucleotide-binding</keyword>
<evidence type="ECO:0000313" key="10">
    <source>
        <dbReference type="Proteomes" id="UP000195221"/>
    </source>
</evidence>
<evidence type="ECO:0000259" key="8">
    <source>
        <dbReference type="SMART" id="SM00382"/>
    </source>
</evidence>
<name>A0A242MAU1_CABSO</name>
<dbReference type="SUPFAM" id="SSF52540">
    <property type="entry name" value="P-loop containing nucleoside triphosphate hydrolases"/>
    <property type="match status" value="1"/>
</dbReference>
<dbReference type="PANTHER" id="PTHR42771">
    <property type="entry name" value="IRON(3+)-HYDROXAMATE IMPORT ATP-BINDING PROTEIN FHUC"/>
    <property type="match status" value="1"/>
</dbReference>
<accession>A0A242MAU1</accession>
<evidence type="ECO:0000256" key="4">
    <source>
        <dbReference type="ARBA" id="ARBA00022496"/>
    </source>
</evidence>
<dbReference type="Pfam" id="PF13476">
    <property type="entry name" value="AAA_23"/>
    <property type="match status" value="1"/>
</dbReference>
<dbReference type="GO" id="GO:0005524">
    <property type="term" value="F:ATP binding"/>
    <property type="evidence" value="ECO:0007669"/>
    <property type="project" value="UniProtKB-KW"/>
</dbReference>
<dbReference type="InterPro" id="IPR003593">
    <property type="entry name" value="AAA+_ATPase"/>
</dbReference>
<protein>
    <submittedName>
        <fullName evidence="9">ABC transporter, ATP-binding protein</fullName>
    </submittedName>
</protein>
<evidence type="ECO:0000313" key="9">
    <source>
        <dbReference type="EMBL" id="OTP68414.1"/>
    </source>
</evidence>